<keyword evidence="2" id="KW-1185">Reference proteome</keyword>
<sequence>MAFDPAFHRHRHMLIVIRWSLPTALMRPIEILVQNHAQVTFAVDQHSVGALAALPFGSTARRSSSPLAFAAVSLAL</sequence>
<accession>A0A1G9PK29</accession>
<evidence type="ECO:0000313" key="2">
    <source>
        <dbReference type="Proteomes" id="UP000199202"/>
    </source>
</evidence>
<protein>
    <submittedName>
        <fullName evidence="1">Uncharacterized protein</fullName>
    </submittedName>
</protein>
<gene>
    <name evidence="1" type="ORF">SAMN05421869_13418</name>
</gene>
<name>A0A1G9PK29_9ACTN</name>
<reference evidence="1 2" key="1">
    <citation type="submission" date="2016-10" db="EMBL/GenBank/DDBJ databases">
        <authorList>
            <person name="de Groot N.N."/>
        </authorList>
    </citation>
    <scope>NUCLEOTIDE SEQUENCE [LARGE SCALE GENOMIC DNA]</scope>
    <source>
        <strain evidence="1 2">CGMCC 4.6533</strain>
    </source>
</reference>
<proteinExistence type="predicted"/>
<dbReference type="STRING" id="633440.SAMN05421869_13418"/>
<dbReference type="AlphaFoldDB" id="A0A1G9PK29"/>
<evidence type="ECO:0000313" key="1">
    <source>
        <dbReference type="EMBL" id="SDL99079.1"/>
    </source>
</evidence>
<dbReference type="Proteomes" id="UP000199202">
    <property type="component" value="Unassembled WGS sequence"/>
</dbReference>
<organism evidence="1 2">
    <name type="scientific">Nonomuraea jiangxiensis</name>
    <dbReference type="NCBI Taxonomy" id="633440"/>
    <lineage>
        <taxon>Bacteria</taxon>
        <taxon>Bacillati</taxon>
        <taxon>Actinomycetota</taxon>
        <taxon>Actinomycetes</taxon>
        <taxon>Streptosporangiales</taxon>
        <taxon>Streptosporangiaceae</taxon>
        <taxon>Nonomuraea</taxon>
    </lineage>
</organism>
<dbReference type="EMBL" id="FNDJ01000034">
    <property type="protein sequence ID" value="SDL99079.1"/>
    <property type="molecule type" value="Genomic_DNA"/>
</dbReference>